<evidence type="ECO:0000256" key="1">
    <source>
        <dbReference type="ARBA" id="ARBA00023015"/>
    </source>
</evidence>
<evidence type="ECO:0000256" key="4">
    <source>
        <dbReference type="PROSITE-ProRule" id="PRU00335"/>
    </source>
</evidence>
<dbReference type="EMBL" id="WMZJ01000001">
    <property type="protein sequence ID" value="MTS53467.1"/>
    <property type="molecule type" value="Genomic_DNA"/>
</dbReference>
<evidence type="ECO:0000256" key="3">
    <source>
        <dbReference type="ARBA" id="ARBA00023163"/>
    </source>
</evidence>
<keyword evidence="1" id="KW-0805">Transcription regulation</keyword>
<dbReference type="InterPro" id="IPR009057">
    <property type="entry name" value="Homeodomain-like_sf"/>
</dbReference>
<gene>
    <name evidence="8" type="ORF">DWZ19_02570</name>
    <name evidence="6" type="ORF">GMC80_02465</name>
    <name evidence="7" type="ORF">GMC94_00945</name>
</gene>
<dbReference type="Pfam" id="PF13305">
    <property type="entry name" value="TetR_C_33"/>
    <property type="match status" value="1"/>
</dbReference>
<dbReference type="AlphaFoldDB" id="A0A4V1Y8Q3"/>
<evidence type="ECO:0000313" key="8">
    <source>
        <dbReference type="EMBL" id="RHN27352.1"/>
    </source>
</evidence>
<reference evidence="10 11" key="2">
    <citation type="journal article" date="2019" name="Nat. Med.">
        <title>A library of human gut bacterial isolates paired with longitudinal multiomics data enables mechanistic microbiome research.</title>
        <authorList>
            <person name="Poyet M."/>
            <person name="Groussin M."/>
            <person name="Gibbons S.M."/>
            <person name="Avila-Pacheco J."/>
            <person name="Jiang X."/>
            <person name="Kearney S.M."/>
            <person name="Perrotta A.R."/>
            <person name="Berdy B."/>
            <person name="Zhao S."/>
            <person name="Lieberman T.D."/>
            <person name="Swanson P.K."/>
            <person name="Smith M."/>
            <person name="Roesemann S."/>
            <person name="Alexander J.E."/>
            <person name="Rich S.A."/>
            <person name="Livny J."/>
            <person name="Vlamakis H."/>
            <person name="Clish C."/>
            <person name="Bullock K."/>
            <person name="Deik A."/>
            <person name="Scott J."/>
            <person name="Pierce K.A."/>
            <person name="Xavier R.J."/>
            <person name="Alm E.J."/>
        </authorList>
    </citation>
    <scope>NUCLEOTIDE SEQUENCE [LARGE SCALE GENOMIC DNA]</scope>
    <source>
        <strain evidence="7 10">BIOML-A1</strain>
        <strain evidence="6 11">BIOML-A10</strain>
    </source>
</reference>
<accession>A0A4V1Y8Q3</accession>
<dbReference type="GO" id="GO:0003677">
    <property type="term" value="F:DNA binding"/>
    <property type="evidence" value="ECO:0007669"/>
    <property type="project" value="UniProtKB-UniRule"/>
</dbReference>
<dbReference type="PRINTS" id="PR00455">
    <property type="entry name" value="HTHTETR"/>
</dbReference>
<proteinExistence type="predicted"/>
<organism evidence="7 10">
    <name type="scientific">Streptococcus parasanguinis</name>
    <dbReference type="NCBI Taxonomy" id="1318"/>
    <lineage>
        <taxon>Bacteria</taxon>
        <taxon>Bacillati</taxon>
        <taxon>Bacillota</taxon>
        <taxon>Bacilli</taxon>
        <taxon>Lactobacillales</taxon>
        <taxon>Streptococcaceae</taxon>
        <taxon>Streptococcus</taxon>
    </lineage>
</organism>
<comment type="caution">
    <text evidence="7">The sequence shown here is derived from an EMBL/GenBank/DDBJ whole genome shotgun (WGS) entry which is preliminary data.</text>
</comment>
<feature type="domain" description="HTH tetR-type" evidence="5">
    <location>
        <begin position="3"/>
        <end position="63"/>
    </location>
</feature>
<reference evidence="8 9" key="1">
    <citation type="submission" date="2018-08" db="EMBL/GenBank/DDBJ databases">
        <title>A genome reference for cultivated species of the human gut microbiota.</title>
        <authorList>
            <person name="Zou Y."/>
            <person name="Xue W."/>
            <person name="Luo G."/>
        </authorList>
    </citation>
    <scope>NUCLEOTIDE SEQUENCE [LARGE SCALE GENOMIC DNA]</scope>
    <source>
        <strain evidence="8 9">AF30-12BH</strain>
    </source>
</reference>
<dbReference type="RefSeq" id="WP_070595302.1">
    <property type="nucleotide sequence ID" value="NZ_CABJDC010000001.1"/>
</dbReference>
<dbReference type="InterPro" id="IPR025996">
    <property type="entry name" value="MT1864/Rv1816-like_C"/>
</dbReference>
<dbReference type="Pfam" id="PF00440">
    <property type="entry name" value="TetR_N"/>
    <property type="match status" value="1"/>
</dbReference>
<dbReference type="Proteomes" id="UP000285725">
    <property type="component" value="Unassembled WGS sequence"/>
</dbReference>
<sequence>MAKDTRSRIIRVAEEIFRKEPYQKVGIRQIAQAAGCSHTAIYQYFKKKEDILYAVAEKPLTHLYHTCLEISHSKQNDKERLLQICQTYVDFGFRERNFYELLIFYRGEHEDSGDCSQPLMQLRMKSYRLLEEAIDVFLPKDLSDAEALNIRSGIFIFLHGLVSIYSRDNEECPERIKQLLTDFISFKIIEMK</sequence>
<keyword evidence="3" id="KW-0804">Transcription</keyword>
<evidence type="ECO:0000313" key="6">
    <source>
        <dbReference type="EMBL" id="MTR62242.1"/>
    </source>
</evidence>
<dbReference type="PROSITE" id="PS50977">
    <property type="entry name" value="HTH_TETR_2"/>
    <property type="match status" value="1"/>
</dbReference>
<dbReference type="InterPro" id="IPR050624">
    <property type="entry name" value="HTH-type_Tx_Regulator"/>
</dbReference>
<feature type="DNA-binding region" description="H-T-H motif" evidence="4">
    <location>
        <begin position="26"/>
        <end position="45"/>
    </location>
</feature>
<evidence type="ECO:0000313" key="11">
    <source>
        <dbReference type="Proteomes" id="UP000462658"/>
    </source>
</evidence>
<dbReference type="SUPFAM" id="SSF48498">
    <property type="entry name" value="Tetracyclin repressor-like, C-terminal domain"/>
    <property type="match status" value="1"/>
</dbReference>
<evidence type="ECO:0000313" key="7">
    <source>
        <dbReference type="EMBL" id="MTS53467.1"/>
    </source>
</evidence>
<dbReference type="SUPFAM" id="SSF46689">
    <property type="entry name" value="Homeodomain-like"/>
    <property type="match status" value="1"/>
</dbReference>
<keyword evidence="2 4" id="KW-0238">DNA-binding</keyword>
<dbReference type="PANTHER" id="PTHR43479">
    <property type="entry name" value="ACREF/ENVCD OPERON REPRESSOR-RELATED"/>
    <property type="match status" value="1"/>
</dbReference>
<dbReference type="EMBL" id="QRQU01000001">
    <property type="protein sequence ID" value="RHN27352.1"/>
    <property type="molecule type" value="Genomic_DNA"/>
</dbReference>
<dbReference type="Gene3D" id="1.10.357.10">
    <property type="entry name" value="Tetracycline Repressor, domain 2"/>
    <property type="match status" value="1"/>
</dbReference>
<evidence type="ECO:0000313" key="10">
    <source>
        <dbReference type="Proteomes" id="UP000441330"/>
    </source>
</evidence>
<name>A0A4V1Y8Q3_STRPA</name>
<dbReference type="InterPro" id="IPR036271">
    <property type="entry name" value="Tet_transcr_reg_TetR-rel_C_sf"/>
</dbReference>
<evidence type="ECO:0000313" key="9">
    <source>
        <dbReference type="Proteomes" id="UP000285725"/>
    </source>
</evidence>
<dbReference type="InterPro" id="IPR001647">
    <property type="entry name" value="HTH_TetR"/>
</dbReference>
<dbReference type="Proteomes" id="UP000441330">
    <property type="component" value="Unassembled WGS sequence"/>
</dbReference>
<dbReference type="PANTHER" id="PTHR43479:SF20">
    <property type="entry name" value="HTH TETR-TYPE DOMAIN-CONTAINING PROTEIN"/>
    <property type="match status" value="1"/>
</dbReference>
<dbReference type="Proteomes" id="UP000462658">
    <property type="component" value="Unassembled WGS sequence"/>
</dbReference>
<evidence type="ECO:0000259" key="5">
    <source>
        <dbReference type="PROSITE" id="PS50977"/>
    </source>
</evidence>
<dbReference type="EMBL" id="WMZA01000001">
    <property type="protein sequence ID" value="MTR62242.1"/>
    <property type="molecule type" value="Genomic_DNA"/>
</dbReference>
<protein>
    <submittedName>
        <fullName evidence="7">TetR family transcriptional regulator</fullName>
    </submittedName>
    <submittedName>
        <fullName evidence="8">TetR/AcrR family transcriptional regulator</fullName>
    </submittedName>
</protein>
<evidence type="ECO:0000256" key="2">
    <source>
        <dbReference type="ARBA" id="ARBA00023125"/>
    </source>
</evidence>